<evidence type="ECO:0000313" key="3">
    <source>
        <dbReference type="EMBL" id="OWF53520.1"/>
    </source>
</evidence>
<dbReference type="FunFam" id="2.130.10.10:FF:000492">
    <property type="entry name" value="LEC14B homolog isoform X2"/>
    <property type="match status" value="1"/>
</dbReference>
<feature type="region of interest" description="Disordered" evidence="2">
    <location>
        <begin position="1"/>
        <end position="31"/>
    </location>
</feature>
<dbReference type="CDD" id="cd00200">
    <property type="entry name" value="WD40"/>
    <property type="match status" value="1"/>
</dbReference>
<keyword evidence="1" id="KW-0853">WD repeat</keyword>
<dbReference type="InterPro" id="IPR001680">
    <property type="entry name" value="WD40_rpt"/>
</dbReference>
<dbReference type="SMART" id="SM00320">
    <property type="entry name" value="WD40"/>
    <property type="match status" value="7"/>
</dbReference>
<dbReference type="OrthoDB" id="63070at2759"/>
<dbReference type="PROSITE" id="PS50082">
    <property type="entry name" value="WD_REPEATS_2"/>
    <property type="match status" value="3"/>
</dbReference>
<evidence type="ECO:0000256" key="2">
    <source>
        <dbReference type="SAM" id="MobiDB-lite"/>
    </source>
</evidence>
<dbReference type="InterPro" id="IPR051859">
    <property type="entry name" value="DCAF"/>
</dbReference>
<dbReference type="Proteomes" id="UP000242188">
    <property type="component" value="Unassembled WGS sequence"/>
</dbReference>
<keyword evidence="4" id="KW-1185">Reference proteome</keyword>
<dbReference type="PROSITE" id="PS50294">
    <property type="entry name" value="WD_REPEATS_REGION"/>
    <property type="match status" value="3"/>
</dbReference>
<evidence type="ECO:0000313" key="4">
    <source>
        <dbReference type="Proteomes" id="UP000242188"/>
    </source>
</evidence>
<dbReference type="Gene3D" id="2.130.10.10">
    <property type="entry name" value="YVTN repeat-like/Quinoprotein amine dehydrogenase"/>
    <property type="match status" value="3"/>
</dbReference>
<feature type="repeat" description="WD" evidence="1">
    <location>
        <begin position="285"/>
        <end position="327"/>
    </location>
</feature>
<accession>A0A210QXQ9</accession>
<feature type="compositionally biased region" description="Acidic residues" evidence="2">
    <location>
        <begin position="56"/>
        <end position="67"/>
    </location>
</feature>
<dbReference type="InterPro" id="IPR036322">
    <property type="entry name" value="WD40_repeat_dom_sf"/>
</dbReference>
<sequence length="556" mass="63049">MGSSNSSNRQDQSQRMTESAENPAAGAEEEQTDLQAIIAYLIRSGQVRILRHEDDSNVEDEDEDDTEFYGPANPPTADRNPDTGLLEKSDLKQLILGQSGRTQKRPRMSIPTLPHMIQNREIGANRFQQFTGGDRRIIGCQFLPNHQDVVAKYHHKVFCGTFSKEGNIFLTACQDQHIRIYDTTRGNFNLLKTIRAKDVGWSILDTAFSPDGNYIIYSSWSDCIHLCNIHGEYDTHNALHLFPGEHSFCIFSLTFSSDNREILGGANDGCLYVYDRESNQRTLRIDAHEDDVNAVAFADSSSQILFSGGDDGLLKVWDRRTLREENPIPVGVLAGHSDGITYIDSKGDARFLLSNCKDQSMKLWDVRRFSSQEGVQSTKGAVAKQRWDYRWQQFPKRASKKKILSGDSSIMTYRGHSVLNTLIRCHFSPELTTGQRYVYSGCASGTIVVYDLLTGKIVAKLSGHNTCVRDVSWHPYENIIMSTSWDSTVGKWTYKYQDPSDNEETQEMSGDEDENDSDEESFSSIRRHRRSSARLRMLQRRRRKANVCVEKCGLLD</sequence>
<dbReference type="FunFam" id="2.130.10.10:FF:000115">
    <property type="entry name" value="DDB1- and CUL4-associated factor 11 isoform X1"/>
    <property type="match status" value="1"/>
</dbReference>
<dbReference type="Pfam" id="PF00400">
    <property type="entry name" value="WD40"/>
    <property type="match status" value="5"/>
</dbReference>
<feature type="compositionally biased region" description="Low complexity" evidence="2">
    <location>
        <begin position="1"/>
        <end position="15"/>
    </location>
</feature>
<reference evidence="3 4" key="1">
    <citation type="journal article" date="2017" name="Nat. Ecol. Evol.">
        <title>Scallop genome provides insights into evolution of bilaterian karyotype and development.</title>
        <authorList>
            <person name="Wang S."/>
            <person name="Zhang J."/>
            <person name="Jiao W."/>
            <person name="Li J."/>
            <person name="Xun X."/>
            <person name="Sun Y."/>
            <person name="Guo X."/>
            <person name="Huan P."/>
            <person name="Dong B."/>
            <person name="Zhang L."/>
            <person name="Hu X."/>
            <person name="Sun X."/>
            <person name="Wang J."/>
            <person name="Zhao C."/>
            <person name="Wang Y."/>
            <person name="Wang D."/>
            <person name="Huang X."/>
            <person name="Wang R."/>
            <person name="Lv J."/>
            <person name="Li Y."/>
            <person name="Zhang Z."/>
            <person name="Liu B."/>
            <person name="Lu W."/>
            <person name="Hui Y."/>
            <person name="Liang J."/>
            <person name="Zhou Z."/>
            <person name="Hou R."/>
            <person name="Li X."/>
            <person name="Liu Y."/>
            <person name="Li H."/>
            <person name="Ning X."/>
            <person name="Lin Y."/>
            <person name="Zhao L."/>
            <person name="Xing Q."/>
            <person name="Dou J."/>
            <person name="Li Y."/>
            <person name="Mao J."/>
            <person name="Guo H."/>
            <person name="Dou H."/>
            <person name="Li T."/>
            <person name="Mu C."/>
            <person name="Jiang W."/>
            <person name="Fu Q."/>
            <person name="Fu X."/>
            <person name="Miao Y."/>
            <person name="Liu J."/>
            <person name="Yu Q."/>
            <person name="Li R."/>
            <person name="Liao H."/>
            <person name="Li X."/>
            <person name="Kong Y."/>
            <person name="Jiang Z."/>
            <person name="Chourrout D."/>
            <person name="Li R."/>
            <person name="Bao Z."/>
        </authorList>
    </citation>
    <scope>NUCLEOTIDE SEQUENCE [LARGE SCALE GENOMIC DNA]</scope>
    <source>
        <strain evidence="3 4">PY_sf001</strain>
    </source>
</reference>
<proteinExistence type="predicted"/>
<dbReference type="GO" id="GO:0080008">
    <property type="term" value="C:Cul4-RING E3 ubiquitin ligase complex"/>
    <property type="evidence" value="ECO:0007669"/>
    <property type="project" value="TreeGrafter"/>
</dbReference>
<dbReference type="STRING" id="6573.A0A210QXQ9"/>
<dbReference type="AlphaFoldDB" id="A0A210QXQ9"/>
<dbReference type="SUPFAM" id="SSF50978">
    <property type="entry name" value="WD40 repeat-like"/>
    <property type="match status" value="1"/>
</dbReference>
<dbReference type="EMBL" id="NEDP02001335">
    <property type="protein sequence ID" value="OWF53520.1"/>
    <property type="molecule type" value="Genomic_DNA"/>
</dbReference>
<gene>
    <name evidence="3" type="ORF">KP79_PYT13633</name>
</gene>
<feature type="compositionally biased region" description="Acidic residues" evidence="2">
    <location>
        <begin position="500"/>
        <end position="521"/>
    </location>
</feature>
<dbReference type="InterPro" id="IPR015943">
    <property type="entry name" value="WD40/YVTN_repeat-like_dom_sf"/>
</dbReference>
<protein>
    <submittedName>
        <fullName evidence="3">DDB1-and CUL4-associated factor 11</fullName>
    </submittedName>
</protein>
<dbReference type="GO" id="GO:0043161">
    <property type="term" value="P:proteasome-mediated ubiquitin-dependent protein catabolic process"/>
    <property type="evidence" value="ECO:0007669"/>
    <property type="project" value="TreeGrafter"/>
</dbReference>
<feature type="repeat" description="WD" evidence="1">
    <location>
        <begin position="333"/>
        <end position="367"/>
    </location>
</feature>
<feature type="region of interest" description="Disordered" evidence="2">
    <location>
        <begin position="496"/>
        <end position="528"/>
    </location>
</feature>
<feature type="region of interest" description="Disordered" evidence="2">
    <location>
        <begin position="54"/>
        <end position="91"/>
    </location>
</feature>
<name>A0A210QXQ9_MIZYE</name>
<evidence type="ECO:0000256" key="1">
    <source>
        <dbReference type="PROSITE-ProRule" id="PRU00221"/>
    </source>
</evidence>
<organism evidence="3 4">
    <name type="scientific">Mizuhopecten yessoensis</name>
    <name type="common">Japanese scallop</name>
    <name type="synonym">Patinopecten yessoensis</name>
    <dbReference type="NCBI Taxonomy" id="6573"/>
    <lineage>
        <taxon>Eukaryota</taxon>
        <taxon>Metazoa</taxon>
        <taxon>Spiralia</taxon>
        <taxon>Lophotrochozoa</taxon>
        <taxon>Mollusca</taxon>
        <taxon>Bivalvia</taxon>
        <taxon>Autobranchia</taxon>
        <taxon>Pteriomorphia</taxon>
        <taxon>Pectinida</taxon>
        <taxon>Pectinoidea</taxon>
        <taxon>Pectinidae</taxon>
        <taxon>Mizuhopecten</taxon>
    </lineage>
</organism>
<dbReference type="PANTHER" id="PTHR19847:SF7">
    <property type="entry name" value="DDB1- AND CUL4-ASSOCIATED FACTOR 11"/>
    <property type="match status" value="1"/>
</dbReference>
<dbReference type="PANTHER" id="PTHR19847">
    <property type="entry name" value="DDB1- AND CUL4-ASSOCIATED FACTOR 11"/>
    <property type="match status" value="1"/>
</dbReference>
<comment type="caution">
    <text evidence="3">The sequence shown here is derived from an EMBL/GenBank/DDBJ whole genome shotgun (WGS) entry which is preliminary data.</text>
</comment>
<feature type="repeat" description="WD" evidence="1">
    <location>
        <begin position="461"/>
        <end position="492"/>
    </location>
</feature>
<feature type="compositionally biased region" description="Basic and acidic residues" evidence="2">
    <location>
        <begin position="79"/>
        <end position="91"/>
    </location>
</feature>